<evidence type="ECO:0008006" key="10">
    <source>
        <dbReference type="Google" id="ProtNLM"/>
    </source>
</evidence>
<comment type="caution">
    <text evidence="8">The sequence shown here is derived from an EMBL/GenBank/DDBJ whole genome shotgun (WGS) entry which is preliminary data.</text>
</comment>
<feature type="domain" description="Laminin EGF-like" evidence="6">
    <location>
        <begin position="787"/>
        <end position="833"/>
    </location>
</feature>
<dbReference type="FunFam" id="2.10.25.10:FF:000140">
    <property type="entry name" value="Transmembrane agrin"/>
    <property type="match status" value="1"/>
</dbReference>
<comment type="caution">
    <text evidence="4">Lacks conserved residue(s) required for the propagation of feature annotation.</text>
</comment>
<dbReference type="InterPro" id="IPR003645">
    <property type="entry name" value="Fol_N"/>
</dbReference>
<keyword evidence="5" id="KW-0812">Transmembrane</keyword>
<keyword evidence="9" id="KW-1185">Reference proteome</keyword>
<dbReference type="InterPro" id="IPR002350">
    <property type="entry name" value="Kazal_dom"/>
</dbReference>
<feature type="disulfide bond" evidence="4">
    <location>
        <begin position="735"/>
        <end position="752"/>
    </location>
</feature>
<dbReference type="FunFam" id="2.10.25.10:FF:000134">
    <property type="entry name" value="Transmembrane agrin"/>
    <property type="match status" value="1"/>
</dbReference>
<dbReference type="PROSITE" id="PS51465">
    <property type="entry name" value="KAZAL_2"/>
    <property type="match status" value="8"/>
</dbReference>
<evidence type="ECO:0000256" key="4">
    <source>
        <dbReference type="PROSITE-ProRule" id="PRU00460"/>
    </source>
</evidence>
<feature type="disulfide bond" evidence="4">
    <location>
        <begin position="733"/>
        <end position="745"/>
    </location>
</feature>
<feature type="disulfide bond" evidence="4">
    <location>
        <begin position="754"/>
        <end position="763"/>
    </location>
</feature>
<feature type="disulfide bond" evidence="4">
    <location>
        <begin position="789"/>
        <end position="806"/>
    </location>
</feature>
<dbReference type="PROSITE" id="PS50027">
    <property type="entry name" value="EGF_LAM_2"/>
    <property type="match status" value="2"/>
</dbReference>
<feature type="disulfide bond" evidence="4">
    <location>
        <begin position="787"/>
        <end position="799"/>
    </location>
</feature>
<evidence type="ECO:0000256" key="5">
    <source>
        <dbReference type="SAM" id="Phobius"/>
    </source>
</evidence>
<evidence type="ECO:0000313" key="8">
    <source>
        <dbReference type="EMBL" id="KAG8193223.1"/>
    </source>
</evidence>
<dbReference type="SMART" id="SM00057">
    <property type="entry name" value="FIMAC"/>
    <property type="match status" value="2"/>
</dbReference>
<dbReference type="GO" id="GO:0030154">
    <property type="term" value="P:cell differentiation"/>
    <property type="evidence" value="ECO:0007669"/>
    <property type="project" value="TreeGrafter"/>
</dbReference>
<dbReference type="Gene3D" id="2.10.25.10">
    <property type="entry name" value="Laminin"/>
    <property type="match status" value="2"/>
</dbReference>
<dbReference type="CDD" id="cd00104">
    <property type="entry name" value="KAZAL_FS"/>
    <property type="match status" value="7"/>
</dbReference>
<feature type="domain" description="Kazal-like" evidence="7">
    <location>
        <begin position="602"/>
        <end position="649"/>
    </location>
</feature>
<dbReference type="FunFam" id="3.30.60.30:FF:000024">
    <property type="entry name" value="Transmembrane agrin"/>
    <property type="match status" value="2"/>
</dbReference>
<reference evidence="8 9" key="1">
    <citation type="journal article" date="2022" name="Nat. Ecol. Evol.">
        <title>A masculinizing supergene underlies an exaggerated male reproductive morph in a spider.</title>
        <authorList>
            <person name="Hendrickx F."/>
            <person name="De Corte Z."/>
            <person name="Sonet G."/>
            <person name="Van Belleghem S.M."/>
            <person name="Kostlbacher S."/>
            <person name="Vangestel C."/>
        </authorList>
    </citation>
    <scope>NUCLEOTIDE SEQUENCE [LARGE SCALE GENOMIC DNA]</scope>
    <source>
        <strain evidence="8">W744_W776</strain>
    </source>
</reference>
<dbReference type="InterPro" id="IPR036058">
    <property type="entry name" value="Kazal_dom_sf"/>
</dbReference>
<keyword evidence="4" id="KW-0424">Laminin EGF-like domain</keyword>
<dbReference type="SMART" id="SM00274">
    <property type="entry name" value="FOLN"/>
    <property type="match status" value="8"/>
</dbReference>
<proteinExistence type="predicted"/>
<sequence>MTTPNGTWSLSEKGTTFSTSRLERLRKNRLLVAVITLVACMFILITATGTAVYIYYVPQAKKSSTAEDPCAKMLCTYGSQCLLDEAINIAYCRCDDSCPDVSNPVCGDDGVTYASDCHMRLAACTQQKRIFVQRHGDCDVKDPCKTTECHFGSMCTPSPDGRKALCVCSQDCVRHDKIVVCGTDGRNYLNACEMRKAACREMRDIQVHFEGVCDPCDGVECSTSQVCQLDENRNPTCRCNSGCSPDFRPVCGSDGKTYTNECTLRLQACKSRNNIRIIYTLECSSGANPCDSLQCGPSQECDIDHHGKATCHCDSACEKAVRPVCASDENTYTNECEMRRHGCMLKKHLKIAYMGDCGERGPCFQFRCGFGALCVLRAGAPSCECPSCTEEFDPVCGTDGISYTNNCRLRKEACQQKTEIAVAYSGLCTGCENRRCEYYAVCKSDGRGNGKCMCPETCIKVESLVCGDDGVTYQNECEMRAEACRKAQYVIVVSKGPCDLCAKVSCSFGARCEGGRCVCPVQCPRTPELLCANDGQTYRNECEMMRAACIHDQELNMLFFGECDEAAESQDEGSGSEMDCEERTCRYGGVCEYNFEGLPECACQFNCPQTLDPVCGSDGKLYDNECRLREEGCRQQKSVMPVHIEMCEEFREVPCAGENPLVDPATSKDYYCGDGMGSKMCPPGSYCHKSSAFSKCCREVILIKTCSESTYGCCPDGKTSAQGPHSAGCPSICNCNRLGSFGLTCDPATKQCFCKPGVGGPRCDRCDPGYWGLHKITEDTNDGCTPCSCNLYGSVRDDCEQMTGRCVCKPGILGMKCDECPAGTILGPEGCLDESLSEWVSGSCDILTCFQARSVASCPTDEPSASAT</sequence>
<feature type="domain" description="Laminin EGF-like" evidence="6">
    <location>
        <begin position="733"/>
        <end position="786"/>
    </location>
</feature>
<dbReference type="InterPro" id="IPR050653">
    <property type="entry name" value="Prot_Inhib_GrowthFact_Antg"/>
</dbReference>
<keyword evidence="5" id="KW-0472">Membrane</keyword>
<evidence type="ECO:0000256" key="1">
    <source>
        <dbReference type="ARBA" id="ARBA00022737"/>
    </source>
</evidence>
<keyword evidence="5" id="KW-1133">Transmembrane helix</keyword>
<gene>
    <name evidence="8" type="ORF">JTE90_005570</name>
</gene>
<evidence type="ECO:0000259" key="7">
    <source>
        <dbReference type="PROSITE" id="PS51465"/>
    </source>
</evidence>
<evidence type="ECO:0000256" key="3">
    <source>
        <dbReference type="ARBA" id="ARBA00023180"/>
    </source>
</evidence>
<feature type="domain" description="Kazal-like" evidence="7">
    <location>
        <begin position="167"/>
        <end position="215"/>
    </location>
</feature>
<dbReference type="SUPFAM" id="SSF57196">
    <property type="entry name" value="EGF/Laminin"/>
    <property type="match status" value="2"/>
</dbReference>
<dbReference type="InterPro" id="IPR002049">
    <property type="entry name" value="LE_dom"/>
</dbReference>
<organism evidence="8 9">
    <name type="scientific">Oedothorax gibbosus</name>
    <dbReference type="NCBI Taxonomy" id="931172"/>
    <lineage>
        <taxon>Eukaryota</taxon>
        <taxon>Metazoa</taxon>
        <taxon>Ecdysozoa</taxon>
        <taxon>Arthropoda</taxon>
        <taxon>Chelicerata</taxon>
        <taxon>Arachnida</taxon>
        <taxon>Araneae</taxon>
        <taxon>Araneomorphae</taxon>
        <taxon>Entelegynae</taxon>
        <taxon>Araneoidea</taxon>
        <taxon>Linyphiidae</taxon>
        <taxon>Erigoninae</taxon>
        <taxon>Oedothorax</taxon>
    </lineage>
</organism>
<dbReference type="GO" id="GO:0005576">
    <property type="term" value="C:extracellular region"/>
    <property type="evidence" value="ECO:0007669"/>
    <property type="project" value="TreeGrafter"/>
</dbReference>
<dbReference type="PRINTS" id="PR00011">
    <property type="entry name" value="EGFLAMININ"/>
</dbReference>
<dbReference type="Pfam" id="PF00053">
    <property type="entry name" value="EGF_laminin"/>
    <property type="match status" value="2"/>
</dbReference>
<dbReference type="InterPro" id="IPR003884">
    <property type="entry name" value="FacI_MAC"/>
</dbReference>
<dbReference type="SMART" id="SM00280">
    <property type="entry name" value="KAZAL"/>
    <property type="match status" value="8"/>
</dbReference>
<dbReference type="EMBL" id="JAFNEN010000127">
    <property type="protein sequence ID" value="KAG8193223.1"/>
    <property type="molecule type" value="Genomic_DNA"/>
</dbReference>
<dbReference type="PROSITE" id="PS01248">
    <property type="entry name" value="EGF_LAM_1"/>
    <property type="match status" value="1"/>
</dbReference>
<feature type="disulfide bond" evidence="4">
    <location>
        <begin position="808"/>
        <end position="817"/>
    </location>
</feature>
<dbReference type="AlphaFoldDB" id="A0AAV6VAY4"/>
<feature type="domain" description="Kazal-like" evidence="7">
    <location>
        <begin position="384"/>
        <end position="430"/>
    </location>
</feature>
<dbReference type="PANTHER" id="PTHR10913">
    <property type="entry name" value="FOLLISTATIN-RELATED"/>
    <property type="match status" value="1"/>
</dbReference>
<dbReference type="Gene3D" id="3.30.60.30">
    <property type="match status" value="8"/>
</dbReference>
<protein>
    <recommendedName>
        <fullName evidence="10">Agrin</fullName>
    </recommendedName>
</protein>
<evidence type="ECO:0000259" key="6">
    <source>
        <dbReference type="PROSITE" id="PS50027"/>
    </source>
</evidence>
<dbReference type="PANTHER" id="PTHR10913:SF78">
    <property type="entry name" value="AGRIN"/>
    <property type="match status" value="1"/>
</dbReference>
<evidence type="ECO:0000256" key="2">
    <source>
        <dbReference type="ARBA" id="ARBA00023157"/>
    </source>
</evidence>
<feature type="domain" description="Kazal-like" evidence="7">
    <location>
        <begin position="446"/>
        <end position="500"/>
    </location>
</feature>
<dbReference type="SUPFAM" id="SSF100895">
    <property type="entry name" value="Kazal-type serine protease inhibitors"/>
    <property type="match status" value="8"/>
</dbReference>
<keyword evidence="3" id="KW-0325">Glycoprotein</keyword>
<accession>A0AAV6VAY4</accession>
<keyword evidence="1" id="KW-0677">Repeat</keyword>
<feature type="domain" description="Kazal-like" evidence="7">
    <location>
        <begin position="231"/>
        <end position="285"/>
    </location>
</feature>
<feature type="domain" description="Kazal-like" evidence="7">
    <location>
        <begin position="518"/>
        <end position="565"/>
    </location>
</feature>
<feature type="transmembrane region" description="Helical" evidence="5">
    <location>
        <begin position="30"/>
        <end position="56"/>
    </location>
</feature>
<feature type="domain" description="Kazal-like" evidence="7">
    <location>
        <begin position="93"/>
        <end position="140"/>
    </location>
</feature>
<dbReference type="SMART" id="SM00180">
    <property type="entry name" value="EGF_Lam"/>
    <property type="match status" value="2"/>
</dbReference>
<dbReference type="CDD" id="cd00055">
    <property type="entry name" value="EGF_Lam"/>
    <property type="match status" value="2"/>
</dbReference>
<dbReference type="Proteomes" id="UP000827092">
    <property type="component" value="Unassembled WGS sequence"/>
</dbReference>
<evidence type="ECO:0000313" key="9">
    <source>
        <dbReference type="Proteomes" id="UP000827092"/>
    </source>
</evidence>
<dbReference type="Pfam" id="PF07648">
    <property type="entry name" value="Kazal_2"/>
    <property type="match status" value="8"/>
</dbReference>
<name>A0AAV6VAY4_9ARAC</name>
<dbReference type="FunFam" id="3.30.60.30:FF:000040">
    <property type="entry name" value="Agrin, putative"/>
    <property type="match status" value="1"/>
</dbReference>
<keyword evidence="2 4" id="KW-1015">Disulfide bond</keyword>
<feature type="domain" description="Kazal-like" evidence="7">
    <location>
        <begin position="312"/>
        <end position="359"/>
    </location>
</feature>